<dbReference type="AlphaFoldDB" id="A0A8E2JGW9"/>
<proteinExistence type="predicted"/>
<dbReference type="OrthoDB" id="3792703at2759"/>
<evidence type="ECO:0000313" key="1">
    <source>
        <dbReference type="EMBL" id="OCK82220.1"/>
    </source>
</evidence>
<protein>
    <recommendedName>
        <fullName evidence="3">NACHT domain-containing protein</fullName>
    </recommendedName>
</protein>
<accession>A0A8E2JGW9</accession>
<evidence type="ECO:0008006" key="3">
    <source>
        <dbReference type="Google" id="ProtNLM"/>
    </source>
</evidence>
<dbReference type="Proteomes" id="UP000250266">
    <property type="component" value="Unassembled WGS sequence"/>
</dbReference>
<dbReference type="PANTHER" id="PTHR10039">
    <property type="entry name" value="AMELOGENIN"/>
    <property type="match status" value="1"/>
</dbReference>
<feature type="non-terminal residue" evidence="1">
    <location>
        <position position="1"/>
    </location>
</feature>
<keyword evidence="2" id="KW-1185">Reference proteome</keyword>
<sequence length="263" mass="29148">MLSSSSLLFPAVRKACIDLSRKYAEVNGLIKEHISLLKTLSKAFTRTYLIIDAVDEVPEFGIQGLETRQGFLEALSSLADHSRLFITSRPHTNIASAFPGISLSTIQVQAAEADIVSYVSSRITTSTRLKAFVSKDEVLQSEIVQTVQKKANGMFLLAQFQVDKIRTAISIRQVRKILNSLPEKLQDVYSDCIGRIEKQTEADRLLGMRVLSWITRAKRPLSEQELTHALAFESGDTKIDWTGIPDISTVIGACVGLVHVQTE</sequence>
<dbReference type="EMBL" id="KV744895">
    <property type="protein sequence ID" value="OCK82220.1"/>
    <property type="molecule type" value="Genomic_DNA"/>
</dbReference>
<evidence type="ECO:0000313" key="2">
    <source>
        <dbReference type="Proteomes" id="UP000250266"/>
    </source>
</evidence>
<organism evidence="1 2">
    <name type="scientific">Lepidopterella palustris CBS 459.81</name>
    <dbReference type="NCBI Taxonomy" id="1314670"/>
    <lineage>
        <taxon>Eukaryota</taxon>
        <taxon>Fungi</taxon>
        <taxon>Dikarya</taxon>
        <taxon>Ascomycota</taxon>
        <taxon>Pezizomycotina</taxon>
        <taxon>Dothideomycetes</taxon>
        <taxon>Pleosporomycetidae</taxon>
        <taxon>Mytilinidiales</taxon>
        <taxon>Argynnaceae</taxon>
        <taxon>Lepidopterella</taxon>
    </lineage>
</organism>
<gene>
    <name evidence="1" type="ORF">K432DRAFT_349467</name>
</gene>
<name>A0A8E2JGW9_9PEZI</name>
<reference evidence="1 2" key="1">
    <citation type="journal article" date="2016" name="Nat. Commun.">
        <title>Ectomycorrhizal ecology is imprinted in the genome of the dominant symbiotic fungus Cenococcum geophilum.</title>
        <authorList>
            <consortium name="DOE Joint Genome Institute"/>
            <person name="Peter M."/>
            <person name="Kohler A."/>
            <person name="Ohm R.A."/>
            <person name="Kuo A."/>
            <person name="Krutzmann J."/>
            <person name="Morin E."/>
            <person name="Arend M."/>
            <person name="Barry K.W."/>
            <person name="Binder M."/>
            <person name="Choi C."/>
            <person name="Clum A."/>
            <person name="Copeland A."/>
            <person name="Grisel N."/>
            <person name="Haridas S."/>
            <person name="Kipfer T."/>
            <person name="LaButti K."/>
            <person name="Lindquist E."/>
            <person name="Lipzen A."/>
            <person name="Maire R."/>
            <person name="Meier B."/>
            <person name="Mihaltcheva S."/>
            <person name="Molinier V."/>
            <person name="Murat C."/>
            <person name="Poggeler S."/>
            <person name="Quandt C.A."/>
            <person name="Sperisen C."/>
            <person name="Tritt A."/>
            <person name="Tisserant E."/>
            <person name="Crous P.W."/>
            <person name="Henrissat B."/>
            <person name="Nehls U."/>
            <person name="Egli S."/>
            <person name="Spatafora J.W."/>
            <person name="Grigoriev I.V."/>
            <person name="Martin F.M."/>
        </authorList>
    </citation>
    <scope>NUCLEOTIDE SEQUENCE [LARGE SCALE GENOMIC DNA]</scope>
    <source>
        <strain evidence="1 2">CBS 459.81</strain>
    </source>
</reference>
<dbReference type="PANTHER" id="PTHR10039:SF16">
    <property type="entry name" value="GPI INOSITOL-DEACYLASE"/>
    <property type="match status" value="1"/>
</dbReference>